<protein>
    <submittedName>
        <fullName evidence="3">Xanthine dehydrogenase accessory protein XdhC</fullName>
    </submittedName>
</protein>
<dbReference type="Pfam" id="PF02625">
    <property type="entry name" value="XdhC_CoxI"/>
    <property type="match status" value="1"/>
</dbReference>
<dbReference type="InterPro" id="IPR052698">
    <property type="entry name" value="MoCofactor_Util/Proc"/>
</dbReference>
<comment type="caution">
    <text evidence="3">The sequence shown here is derived from an EMBL/GenBank/DDBJ whole genome shotgun (WGS) entry which is preliminary data.</text>
</comment>
<organism evidence="3 4">
    <name type="scientific">Acinetobacter guerrae</name>
    <dbReference type="NCBI Taxonomy" id="1843371"/>
    <lineage>
        <taxon>Bacteria</taxon>
        <taxon>Pseudomonadati</taxon>
        <taxon>Pseudomonadota</taxon>
        <taxon>Gammaproteobacteria</taxon>
        <taxon>Moraxellales</taxon>
        <taxon>Moraxellaceae</taxon>
        <taxon>Acinetobacter</taxon>
    </lineage>
</organism>
<feature type="domain" description="XdhC- CoxI" evidence="1">
    <location>
        <begin position="13"/>
        <end position="83"/>
    </location>
</feature>
<gene>
    <name evidence="3" type="primary">xdhC</name>
    <name evidence="3" type="ORF">D7V21_05015</name>
</gene>
<dbReference type="AlphaFoldDB" id="A0A3A8ENT8"/>
<name>A0A3A8ENT8_9GAMM</name>
<proteinExistence type="predicted"/>
<reference evidence="3 4" key="1">
    <citation type="submission" date="2018-09" db="EMBL/GenBank/DDBJ databases">
        <title>The draft genome of Acinetobacter spp. strains.</title>
        <authorList>
            <person name="Qin J."/>
            <person name="Feng Y."/>
            <person name="Zong Z."/>
        </authorList>
    </citation>
    <scope>NUCLEOTIDE SEQUENCE [LARGE SCALE GENOMIC DNA]</scope>
    <source>
        <strain evidence="3 4">WCHAc060096</strain>
    </source>
</reference>
<evidence type="ECO:0000259" key="1">
    <source>
        <dbReference type="Pfam" id="PF02625"/>
    </source>
</evidence>
<dbReference type="InterPro" id="IPR003777">
    <property type="entry name" value="XdhC_CoxI"/>
</dbReference>
<dbReference type="SUPFAM" id="SSF51735">
    <property type="entry name" value="NAD(P)-binding Rossmann-fold domains"/>
    <property type="match status" value="1"/>
</dbReference>
<evidence type="ECO:0000313" key="3">
    <source>
        <dbReference type="EMBL" id="RKG35146.1"/>
    </source>
</evidence>
<dbReference type="InterPro" id="IPR014308">
    <property type="entry name" value="Xanthine_DH_XdhC"/>
</dbReference>
<dbReference type="PANTHER" id="PTHR30388:SF6">
    <property type="entry name" value="XANTHINE DEHYDROGENASE SUBUNIT A-RELATED"/>
    <property type="match status" value="1"/>
</dbReference>
<evidence type="ECO:0000313" key="4">
    <source>
        <dbReference type="Proteomes" id="UP000269001"/>
    </source>
</evidence>
<dbReference type="Proteomes" id="UP000269001">
    <property type="component" value="Unassembled WGS sequence"/>
</dbReference>
<dbReference type="EMBL" id="RAXU01000004">
    <property type="protein sequence ID" value="RKG35146.1"/>
    <property type="molecule type" value="Genomic_DNA"/>
</dbReference>
<dbReference type="PANTHER" id="PTHR30388">
    <property type="entry name" value="ALDEHYDE OXIDOREDUCTASE MOLYBDENUM COFACTOR ASSEMBLY PROTEIN"/>
    <property type="match status" value="1"/>
</dbReference>
<dbReference type="Gene3D" id="3.40.50.720">
    <property type="entry name" value="NAD(P)-binding Rossmann-like Domain"/>
    <property type="match status" value="1"/>
</dbReference>
<dbReference type="NCBIfam" id="TIGR02964">
    <property type="entry name" value="xanthine_xdhC"/>
    <property type="match status" value="1"/>
</dbReference>
<accession>A0A3A8ENT8</accession>
<evidence type="ECO:0000259" key="2">
    <source>
        <dbReference type="Pfam" id="PF13478"/>
    </source>
</evidence>
<feature type="domain" description="XdhC Rossmann" evidence="2">
    <location>
        <begin position="180"/>
        <end position="324"/>
    </location>
</feature>
<dbReference type="InterPro" id="IPR036291">
    <property type="entry name" value="NAD(P)-bd_dom_sf"/>
</dbReference>
<keyword evidence="4" id="KW-1185">Reference proteome</keyword>
<dbReference type="InterPro" id="IPR027051">
    <property type="entry name" value="XdhC_Rossmann_dom"/>
</dbReference>
<dbReference type="Pfam" id="PF13478">
    <property type="entry name" value="XdhC_C"/>
    <property type="match status" value="1"/>
</dbReference>
<sequence length="332" mass="37383">MQHLQWWRDFVSWQQQGSTVVLVTVVRADGSTPREVGATMLLRLDAQQQFQQSDTIGGGHLEFQAIDLAKNMLLDSDQRQQFVERFNLSARLGQCCGGVMGLLFEKIIATDNDHNFITCQKAWQNGQGIVRQISSQELPHKSLSTWSIAEDLSQSLNCDFQQTDTAWQWKQTIQPYAMKVMIFGAGHVGESIVRCLLPIGVQITWVDNRDDIFPRDLIDQVNCISTDVPEAEIAHFDRSGAVLILTHDHQLDLQLCFEALKPSNQPFAYVGMIGSKSKRAIFEKRMQARGYSQIELQRLICPIGIEGIGSKQPAIIAVSVVAQLLQLFNIKR</sequence>
<dbReference type="RefSeq" id="WP_120369433.1">
    <property type="nucleotide sequence ID" value="NZ_RAXU01000004.1"/>
</dbReference>